<feature type="region of interest" description="Disordered" evidence="1">
    <location>
        <begin position="178"/>
        <end position="220"/>
    </location>
</feature>
<evidence type="ECO:0000256" key="1">
    <source>
        <dbReference type="SAM" id="MobiDB-lite"/>
    </source>
</evidence>
<evidence type="ECO:0000313" key="3">
    <source>
        <dbReference type="Proteomes" id="UP000886998"/>
    </source>
</evidence>
<evidence type="ECO:0000313" key="2">
    <source>
        <dbReference type="EMBL" id="GFY79713.1"/>
    </source>
</evidence>
<dbReference type="AlphaFoldDB" id="A0A8X7CSL1"/>
<comment type="caution">
    <text evidence="2">The sequence shown here is derived from an EMBL/GenBank/DDBJ whole genome shotgun (WGS) entry which is preliminary data.</text>
</comment>
<feature type="compositionally biased region" description="Low complexity" evidence="1">
    <location>
        <begin position="16"/>
        <end position="27"/>
    </location>
</feature>
<gene>
    <name evidence="2" type="ORF">TNIN_393231</name>
</gene>
<reference evidence="2" key="1">
    <citation type="submission" date="2020-08" db="EMBL/GenBank/DDBJ databases">
        <title>Multicomponent nature underlies the extraordinary mechanical properties of spider dragline silk.</title>
        <authorList>
            <person name="Kono N."/>
            <person name="Nakamura H."/>
            <person name="Mori M."/>
            <person name="Yoshida Y."/>
            <person name="Ohtoshi R."/>
            <person name="Malay A.D."/>
            <person name="Moran D.A.P."/>
            <person name="Tomita M."/>
            <person name="Numata K."/>
            <person name="Arakawa K."/>
        </authorList>
    </citation>
    <scope>NUCLEOTIDE SEQUENCE</scope>
</reference>
<feature type="compositionally biased region" description="Polar residues" evidence="1">
    <location>
        <begin position="210"/>
        <end position="220"/>
    </location>
</feature>
<accession>A0A8X7CSL1</accession>
<proteinExistence type="predicted"/>
<sequence length="299" mass="32820">MELNSVNPTDMELAHTLSSSSSTRSSTPVMSNCERLQIANSEIRKFAILHANVSHAIEAAAPYAQDDDSDLADMYSRQHYLDQRRQKAVSDLSSLPRCNTPGCRIHNTPVNSPTKINFNEYPELPKSGSKRKESDDDGFISPTSKQTFKIQKVELKNFDLNTSNKFDILNEKDIAGSSHPAANVNAHSPTLGTTTDNTTEPNTLPPPAASKTQTSISKPPQQMATLAPARRKPAMSSINQVVTPSPVLTNFNVEDNSPQQLILQSLQQTIQALTQITQQFAALNFNNPTPPLLKNKKVN</sequence>
<feature type="compositionally biased region" description="Low complexity" evidence="1">
    <location>
        <begin position="189"/>
        <end position="202"/>
    </location>
</feature>
<protein>
    <submittedName>
        <fullName evidence="2">Uncharacterized protein</fullName>
    </submittedName>
</protein>
<feature type="region of interest" description="Disordered" evidence="1">
    <location>
        <begin position="1"/>
        <end position="28"/>
    </location>
</feature>
<dbReference type="Proteomes" id="UP000886998">
    <property type="component" value="Unassembled WGS sequence"/>
</dbReference>
<feature type="region of interest" description="Disordered" evidence="1">
    <location>
        <begin position="109"/>
        <end position="143"/>
    </location>
</feature>
<name>A0A8X7CSL1_9ARAC</name>
<dbReference type="EMBL" id="BMAV01023763">
    <property type="protein sequence ID" value="GFY79713.1"/>
    <property type="molecule type" value="Genomic_DNA"/>
</dbReference>
<keyword evidence="3" id="KW-1185">Reference proteome</keyword>
<organism evidence="2 3">
    <name type="scientific">Trichonephila inaurata madagascariensis</name>
    <dbReference type="NCBI Taxonomy" id="2747483"/>
    <lineage>
        <taxon>Eukaryota</taxon>
        <taxon>Metazoa</taxon>
        <taxon>Ecdysozoa</taxon>
        <taxon>Arthropoda</taxon>
        <taxon>Chelicerata</taxon>
        <taxon>Arachnida</taxon>
        <taxon>Araneae</taxon>
        <taxon>Araneomorphae</taxon>
        <taxon>Entelegynae</taxon>
        <taxon>Araneoidea</taxon>
        <taxon>Nephilidae</taxon>
        <taxon>Trichonephila</taxon>
        <taxon>Trichonephila inaurata</taxon>
    </lineage>
</organism>